<accession>B8EK18</accession>
<keyword evidence="3" id="KW-1185">Reference proteome</keyword>
<evidence type="ECO:0000313" key="2">
    <source>
        <dbReference type="EMBL" id="ACK49965.1"/>
    </source>
</evidence>
<dbReference type="RefSeq" id="WP_012590035.1">
    <property type="nucleotide sequence ID" value="NC_011666.1"/>
</dbReference>
<proteinExistence type="predicted"/>
<reference evidence="2 3" key="1">
    <citation type="journal article" date="2010" name="J. Bacteriol.">
        <title>Complete genome sequence of the aerobic facultative methanotroph Methylocella silvestris BL2.</title>
        <authorList>
            <person name="Chen Y."/>
            <person name="Crombie A."/>
            <person name="Rahman M.T."/>
            <person name="Dedysh S.N."/>
            <person name="Liesack W."/>
            <person name="Stott M.B."/>
            <person name="Alam M."/>
            <person name="Theisen A.R."/>
            <person name="Murrell J.C."/>
            <person name="Dunfield P.F."/>
        </authorList>
    </citation>
    <scope>NUCLEOTIDE SEQUENCE [LARGE SCALE GENOMIC DNA]</scope>
    <source>
        <strain evidence="3">DSM 15510 / CIP 108128 / LMG 27833 / NCIMB 13906 / BL2</strain>
    </source>
</reference>
<name>B8EK18_METSB</name>
<feature type="region of interest" description="Disordered" evidence="1">
    <location>
        <begin position="1"/>
        <end position="36"/>
    </location>
</feature>
<sequence>MDNATPAMRDFAITSHGPAGPMSWAQPAPELSSAPQRPGHLRRAIITACCVVAVTVSLASAIDHRQAASFSRPAAAAPGEAPHRASFAELSFVPAAAPSQRPPLGAENPGAAGQTLAIRHIAEQKPAPDIVVASHSDRPTLTRSIGGAEAEMTSAPIRRAPTPPVGAPIRVVLMVSSGEQDSERVADVRRALGAAGLSVESVNVADRPITKPGVAYYFQPDRNAATSLLETIAPVIGVSDVQAADLRAARQKGFLPPPGSIEISIP</sequence>
<evidence type="ECO:0000313" key="3">
    <source>
        <dbReference type="Proteomes" id="UP000002257"/>
    </source>
</evidence>
<dbReference type="Proteomes" id="UP000002257">
    <property type="component" value="Chromosome"/>
</dbReference>
<dbReference type="STRING" id="395965.Msil_0996"/>
<gene>
    <name evidence="2" type="ordered locus">Msil_0996</name>
</gene>
<dbReference type="OrthoDB" id="9827398at2"/>
<protein>
    <submittedName>
        <fullName evidence="2">Uncharacterized protein</fullName>
    </submittedName>
</protein>
<dbReference type="KEGG" id="msl:Msil_0996"/>
<dbReference type="EMBL" id="CP001280">
    <property type="protein sequence ID" value="ACK49965.1"/>
    <property type="molecule type" value="Genomic_DNA"/>
</dbReference>
<organism evidence="2 3">
    <name type="scientific">Methylocella silvestris (strain DSM 15510 / CIP 108128 / LMG 27833 / NCIMB 13906 / BL2)</name>
    <dbReference type="NCBI Taxonomy" id="395965"/>
    <lineage>
        <taxon>Bacteria</taxon>
        <taxon>Pseudomonadati</taxon>
        <taxon>Pseudomonadota</taxon>
        <taxon>Alphaproteobacteria</taxon>
        <taxon>Hyphomicrobiales</taxon>
        <taxon>Beijerinckiaceae</taxon>
        <taxon>Methylocella</taxon>
    </lineage>
</organism>
<evidence type="ECO:0000256" key="1">
    <source>
        <dbReference type="SAM" id="MobiDB-lite"/>
    </source>
</evidence>
<dbReference type="HOGENOM" id="CLU_1045136_0_0_5"/>
<dbReference type="AlphaFoldDB" id="B8EK18"/>